<dbReference type="Pfam" id="PF20146">
    <property type="entry name" value="NRF"/>
    <property type="match status" value="1"/>
</dbReference>
<name>A0AAU9U169_EUPED</name>
<feature type="transmembrane region" description="Helical" evidence="1">
    <location>
        <begin position="196"/>
        <end position="217"/>
    </location>
</feature>
<dbReference type="InterPro" id="IPR052728">
    <property type="entry name" value="O2_lipid_transport_reg"/>
</dbReference>
<sequence length="416" mass="47737">MKIITFVLVFDASAKSPQGLLFGSSYHMGNFDECVGIKESEDGVTIEGQYCLATIKWRQNEETKKVRTERGETLRWAVCVPSACDASTVAGFVSDVLSHTVGNSTSVEVTEKNCYTRKPITVKTLDIAFLGIMLFFLVILVSTTIFEVYTLRYERKRNSPLRDIIVSFSLINNMKKILSTKQNNSLGLECVNGIRALAMIFILGSHACMFIGGGPIMDTESLNRLLRDPTNAFVLNNSLLVDTFLFMSAFLFCRLLIIELDKRRGRLNILSILIFRYIRVTPAYMIVLFFYMTWLPKIGEGPLWNEKVQLEQERCIDRWWTNILYINNYVKPEGMCMFQSWYLAVDTQLFFVAPILIYSLWNWRRFGPILAAVATIVSLVIPSVITYKERLDPTILFYPKYVVFKSLKPFEFCFCT</sequence>
<evidence type="ECO:0000313" key="4">
    <source>
        <dbReference type="Proteomes" id="UP001153954"/>
    </source>
</evidence>
<dbReference type="SMART" id="SM00703">
    <property type="entry name" value="NRF"/>
    <property type="match status" value="1"/>
</dbReference>
<evidence type="ECO:0000259" key="2">
    <source>
        <dbReference type="SMART" id="SM00703"/>
    </source>
</evidence>
<comment type="caution">
    <text evidence="3">The sequence shown here is derived from an EMBL/GenBank/DDBJ whole genome shotgun (WGS) entry which is preliminary data.</text>
</comment>
<gene>
    <name evidence="3" type="ORF">EEDITHA_LOCUS7541</name>
</gene>
<feature type="domain" description="Nose resistant-to-fluoxetine protein N-terminal" evidence="2">
    <location>
        <begin position="2"/>
        <end position="116"/>
    </location>
</feature>
<organism evidence="3 4">
    <name type="scientific">Euphydryas editha</name>
    <name type="common">Edith's checkerspot</name>
    <dbReference type="NCBI Taxonomy" id="104508"/>
    <lineage>
        <taxon>Eukaryota</taxon>
        <taxon>Metazoa</taxon>
        <taxon>Ecdysozoa</taxon>
        <taxon>Arthropoda</taxon>
        <taxon>Hexapoda</taxon>
        <taxon>Insecta</taxon>
        <taxon>Pterygota</taxon>
        <taxon>Neoptera</taxon>
        <taxon>Endopterygota</taxon>
        <taxon>Lepidoptera</taxon>
        <taxon>Glossata</taxon>
        <taxon>Ditrysia</taxon>
        <taxon>Papilionoidea</taxon>
        <taxon>Nymphalidae</taxon>
        <taxon>Nymphalinae</taxon>
        <taxon>Euphydryas</taxon>
    </lineage>
</organism>
<feature type="transmembrane region" description="Helical" evidence="1">
    <location>
        <begin position="237"/>
        <end position="257"/>
    </location>
</feature>
<dbReference type="AlphaFoldDB" id="A0AAU9U169"/>
<evidence type="ECO:0000313" key="3">
    <source>
        <dbReference type="EMBL" id="CAH2091701.1"/>
    </source>
</evidence>
<dbReference type="InterPro" id="IPR002656">
    <property type="entry name" value="Acyl_transf_3_dom"/>
</dbReference>
<keyword evidence="1" id="KW-1133">Transmembrane helix</keyword>
<reference evidence="3" key="1">
    <citation type="submission" date="2022-03" db="EMBL/GenBank/DDBJ databases">
        <authorList>
            <person name="Tunstrom K."/>
        </authorList>
    </citation>
    <scope>NUCLEOTIDE SEQUENCE</scope>
</reference>
<evidence type="ECO:0000256" key="1">
    <source>
        <dbReference type="SAM" id="Phobius"/>
    </source>
</evidence>
<keyword evidence="1" id="KW-0472">Membrane</keyword>
<dbReference type="PANTHER" id="PTHR11161">
    <property type="entry name" value="O-ACYLTRANSFERASE"/>
    <property type="match status" value="1"/>
</dbReference>
<dbReference type="InterPro" id="IPR006621">
    <property type="entry name" value="Nose-resist-to-fluoxetine_N"/>
</dbReference>
<accession>A0AAU9U169</accession>
<feature type="transmembrane region" description="Helical" evidence="1">
    <location>
        <begin position="368"/>
        <end position="387"/>
    </location>
</feature>
<dbReference type="Proteomes" id="UP001153954">
    <property type="component" value="Unassembled WGS sequence"/>
</dbReference>
<proteinExistence type="predicted"/>
<dbReference type="PANTHER" id="PTHR11161:SF71">
    <property type="entry name" value="NOSE RESISTANT-TO-FLUOXETINE PROTEIN N-TERMINAL DOMAIN-CONTAINING PROTEIN"/>
    <property type="match status" value="1"/>
</dbReference>
<feature type="transmembrane region" description="Helical" evidence="1">
    <location>
        <begin position="127"/>
        <end position="149"/>
    </location>
</feature>
<feature type="transmembrane region" description="Helical" evidence="1">
    <location>
        <begin position="269"/>
        <end position="294"/>
    </location>
</feature>
<dbReference type="Pfam" id="PF01757">
    <property type="entry name" value="Acyl_transf_3"/>
    <property type="match status" value="1"/>
</dbReference>
<protein>
    <recommendedName>
        <fullName evidence="2">Nose resistant-to-fluoxetine protein N-terminal domain-containing protein</fullName>
    </recommendedName>
</protein>
<dbReference type="EMBL" id="CAKOGL010000011">
    <property type="protein sequence ID" value="CAH2091701.1"/>
    <property type="molecule type" value="Genomic_DNA"/>
</dbReference>
<keyword evidence="1" id="KW-0812">Transmembrane</keyword>
<dbReference type="GO" id="GO:0016747">
    <property type="term" value="F:acyltransferase activity, transferring groups other than amino-acyl groups"/>
    <property type="evidence" value="ECO:0007669"/>
    <property type="project" value="InterPro"/>
</dbReference>
<feature type="transmembrane region" description="Helical" evidence="1">
    <location>
        <begin position="341"/>
        <end position="361"/>
    </location>
</feature>
<keyword evidence="4" id="KW-1185">Reference proteome</keyword>